<comment type="caution">
    <text evidence="2">The sequence shown here is derived from an EMBL/GenBank/DDBJ whole genome shotgun (WGS) entry which is preliminary data.</text>
</comment>
<accession>A0AAV4D0D8</accession>
<dbReference type="AlphaFoldDB" id="A0AAV4D0D8"/>
<reference evidence="2 3" key="1">
    <citation type="journal article" date="2021" name="Elife">
        <title>Chloroplast acquisition without the gene transfer in kleptoplastic sea slugs, Plakobranchus ocellatus.</title>
        <authorList>
            <person name="Maeda T."/>
            <person name="Takahashi S."/>
            <person name="Yoshida T."/>
            <person name="Shimamura S."/>
            <person name="Takaki Y."/>
            <person name="Nagai Y."/>
            <person name="Toyoda A."/>
            <person name="Suzuki Y."/>
            <person name="Arimoto A."/>
            <person name="Ishii H."/>
            <person name="Satoh N."/>
            <person name="Nishiyama T."/>
            <person name="Hasebe M."/>
            <person name="Maruyama T."/>
            <person name="Minagawa J."/>
            <person name="Obokata J."/>
            <person name="Shigenobu S."/>
        </authorList>
    </citation>
    <scope>NUCLEOTIDE SEQUENCE [LARGE SCALE GENOMIC DNA]</scope>
</reference>
<feature type="compositionally biased region" description="Pro residues" evidence="1">
    <location>
        <begin position="26"/>
        <end position="42"/>
    </location>
</feature>
<keyword evidence="3" id="KW-1185">Reference proteome</keyword>
<name>A0AAV4D0D8_9GAST</name>
<dbReference type="EMBL" id="BLXT01007274">
    <property type="protein sequence ID" value="GFO37585.1"/>
    <property type="molecule type" value="Genomic_DNA"/>
</dbReference>
<dbReference type="Proteomes" id="UP000735302">
    <property type="component" value="Unassembled WGS sequence"/>
</dbReference>
<sequence length="135" mass="14821">MILYPQSGVIPPSPIPRVPPPSLWSPLSPPLYPNPPQNPAPAPGEETLQSSAFLTASLSLQHRGPYAEGVRPLKRLNLWQISQKTACEVQKKICDNGYRGYNLLLWQGGSPGGEAALFIRYETLFSACRSCHNKP</sequence>
<feature type="region of interest" description="Disordered" evidence="1">
    <location>
        <begin position="26"/>
        <end position="46"/>
    </location>
</feature>
<evidence type="ECO:0000256" key="1">
    <source>
        <dbReference type="SAM" id="MobiDB-lite"/>
    </source>
</evidence>
<gene>
    <name evidence="2" type="ORF">PoB_006409000</name>
</gene>
<proteinExistence type="predicted"/>
<organism evidence="2 3">
    <name type="scientific">Plakobranchus ocellatus</name>
    <dbReference type="NCBI Taxonomy" id="259542"/>
    <lineage>
        <taxon>Eukaryota</taxon>
        <taxon>Metazoa</taxon>
        <taxon>Spiralia</taxon>
        <taxon>Lophotrochozoa</taxon>
        <taxon>Mollusca</taxon>
        <taxon>Gastropoda</taxon>
        <taxon>Heterobranchia</taxon>
        <taxon>Euthyneura</taxon>
        <taxon>Panpulmonata</taxon>
        <taxon>Sacoglossa</taxon>
        <taxon>Placobranchoidea</taxon>
        <taxon>Plakobranchidae</taxon>
        <taxon>Plakobranchus</taxon>
    </lineage>
</organism>
<protein>
    <submittedName>
        <fullName evidence="2">Uncharacterized protein</fullName>
    </submittedName>
</protein>
<evidence type="ECO:0000313" key="3">
    <source>
        <dbReference type="Proteomes" id="UP000735302"/>
    </source>
</evidence>
<evidence type="ECO:0000313" key="2">
    <source>
        <dbReference type="EMBL" id="GFO37585.1"/>
    </source>
</evidence>